<evidence type="ECO:0000256" key="4">
    <source>
        <dbReference type="ARBA" id="ARBA00022777"/>
    </source>
</evidence>
<dbReference type="GO" id="GO:0007234">
    <property type="term" value="P:osmosensory signaling via phosphorelay pathway"/>
    <property type="evidence" value="ECO:0007669"/>
    <property type="project" value="TreeGrafter"/>
</dbReference>
<dbReference type="SUPFAM" id="SSF55874">
    <property type="entry name" value="ATPase domain of HSP90 chaperone/DNA topoisomerase II/histidine kinase"/>
    <property type="match status" value="1"/>
</dbReference>
<evidence type="ECO:0000256" key="2">
    <source>
        <dbReference type="ARBA" id="ARBA00012438"/>
    </source>
</evidence>
<comment type="catalytic activity">
    <reaction evidence="1">
        <text>ATP + protein L-histidine = ADP + protein N-phospho-L-histidine.</text>
        <dbReference type="EC" id="2.7.13.3"/>
    </reaction>
</comment>
<dbReference type="InterPro" id="IPR050351">
    <property type="entry name" value="BphY/WalK/GraS-like"/>
</dbReference>
<dbReference type="PRINTS" id="PR00344">
    <property type="entry name" value="BCTRLSENSOR"/>
</dbReference>
<proteinExistence type="predicted"/>
<dbReference type="InterPro" id="IPR005467">
    <property type="entry name" value="His_kinase_dom"/>
</dbReference>
<dbReference type="PANTHER" id="PTHR42878">
    <property type="entry name" value="TWO-COMPONENT HISTIDINE KINASE"/>
    <property type="match status" value="1"/>
</dbReference>
<feature type="region of interest" description="Disordered" evidence="5">
    <location>
        <begin position="496"/>
        <end position="518"/>
    </location>
</feature>
<dbReference type="PANTHER" id="PTHR42878:SF14">
    <property type="entry name" value="OSMOLARITY TWO-COMPONENT SYSTEM PROTEIN SSK1"/>
    <property type="match status" value="1"/>
</dbReference>
<dbReference type="EMBL" id="LNQE01000101">
    <property type="protein sequence ID" value="KUG29321.1"/>
    <property type="molecule type" value="Genomic_DNA"/>
</dbReference>
<gene>
    <name evidence="7" type="ORF">ASZ90_000773</name>
</gene>
<dbReference type="InterPro" id="IPR003594">
    <property type="entry name" value="HATPase_dom"/>
</dbReference>
<evidence type="ECO:0000259" key="6">
    <source>
        <dbReference type="PROSITE" id="PS50109"/>
    </source>
</evidence>
<sequence length="518" mass="58877">MPMPGDAPRPMTAPESPSGLPTDAFIIEHARLDAVAKRIHRKMDDYDSYGFTSHQSISLNVFFDLAQEFSELEDLYAICLLIPRMFFDVECDLYLLDSKDGILKRCAYRCLTSPLAGAPEPIFPEKPLVEGNHFFLPIKGNHELISQLPFTPHGDIIGVLCVHPADKLTGHDRLFFERYANRFGYQLHNRIINNKNKEHVQFIRNLVKDIGHNVIVPNIYFKLYYKRLHSKIDLLDIYERKLERFLRKAGGRLGDLTEDGETLLKDIGYIRDGMADQYKQIYSHYLHTSLFLETLLRRSHFEEGRYVLEKRMCNFKTKVIDPQLERYRPRLLERGIEIDTSLGGVPDAEIEAVADAGLISQVYANLFSNVVKYAREVPDPGTGRTRKFMSYGWEVMKDFFGPGRDGIKLNVFSSGPPMDTEVALRLFEEGYRADNAKGEYGTGHGLYFIREVVRLHGGIEGYEPTPHGNNFYFILPKEPEPPRPVPAVRDVPVAPGSLAGLTGVDDDGLEATLHTPTP</sequence>
<dbReference type="GO" id="GO:0000156">
    <property type="term" value="F:phosphorelay response regulator activity"/>
    <property type="evidence" value="ECO:0007669"/>
    <property type="project" value="TreeGrafter"/>
</dbReference>
<keyword evidence="3" id="KW-0808">Transferase</keyword>
<reference evidence="7" key="1">
    <citation type="journal article" date="2015" name="Proc. Natl. Acad. Sci. U.S.A.">
        <title>Networks of energetic and metabolic interactions define dynamics in microbial communities.</title>
        <authorList>
            <person name="Embree M."/>
            <person name="Liu J.K."/>
            <person name="Al-Bassam M.M."/>
            <person name="Zengler K."/>
        </authorList>
    </citation>
    <scope>NUCLEOTIDE SEQUENCE</scope>
</reference>
<dbReference type="GO" id="GO:0030295">
    <property type="term" value="F:protein kinase activator activity"/>
    <property type="evidence" value="ECO:0007669"/>
    <property type="project" value="TreeGrafter"/>
</dbReference>
<dbReference type="GO" id="GO:0004673">
    <property type="term" value="F:protein histidine kinase activity"/>
    <property type="evidence" value="ECO:0007669"/>
    <property type="project" value="UniProtKB-EC"/>
</dbReference>
<protein>
    <recommendedName>
        <fullName evidence="2">histidine kinase</fullName>
        <ecNumber evidence="2">2.7.13.3</ecNumber>
    </recommendedName>
</protein>
<evidence type="ECO:0000256" key="3">
    <source>
        <dbReference type="ARBA" id="ARBA00022679"/>
    </source>
</evidence>
<keyword evidence="7" id="KW-0406">Ion transport</keyword>
<dbReference type="InterPro" id="IPR036890">
    <property type="entry name" value="HATPase_C_sf"/>
</dbReference>
<dbReference type="InterPro" id="IPR004358">
    <property type="entry name" value="Sig_transdc_His_kin-like_C"/>
</dbReference>
<keyword evidence="7" id="KW-0813">Transport</keyword>
<dbReference type="EC" id="2.7.13.3" evidence="2"/>
<evidence type="ECO:0000313" key="7">
    <source>
        <dbReference type="EMBL" id="KUG29321.1"/>
    </source>
</evidence>
<accession>A0A0W8G8A0</accession>
<dbReference type="SMART" id="SM00387">
    <property type="entry name" value="HATPase_c"/>
    <property type="match status" value="1"/>
</dbReference>
<keyword evidence="7" id="KW-0407">Ion channel</keyword>
<name>A0A0W8G8A0_9ZZZZ</name>
<dbReference type="Gene3D" id="3.30.565.10">
    <property type="entry name" value="Histidine kinase-like ATPase, C-terminal domain"/>
    <property type="match status" value="1"/>
</dbReference>
<dbReference type="GO" id="GO:0034220">
    <property type="term" value="P:monoatomic ion transmembrane transport"/>
    <property type="evidence" value="ECO:0007669"/>
    <property type="project" value="UniProtKB-KW"/>
</dbReference>
<dbReference type="AlphaFoldDB" id="A0A0W8G8A0"/>
<feature type="domain" description="Histidine kinase" evidence="6">
    <location>
        <begin position="319"/>
        <end position="479"/>
    </location>
</feature>
<evidence type="ECO:0000256" key="1">
    <source>
        <dbReference type="ARBA" id="ARBA00000085"/>
    </source>
</evidence>
<evidence type="ECO:0000256" key="5">
    <source>
        <dbReference type="SAM" id="MobiDB-lite"/>
    </source>
</evidence>
<organism evidence="7">
    <name type="scientific">hydrocarbon metagenome</name>
    <dbReference type="NCBI Taxonomy" id="938273"/>
    <lineage>
        <taxon>unclassified sequences</taxon>
        <taxon>metagenomes</taxon>
        <taxon>ecological metagenomes</taxon>
    </lineage>
</organism>
<keyword evidence="4 7" id="KW-0418">Kinase</keyword>
<comment type="caution">
    <text evidence="7">The sequence shown here is derived from an EMBL/GenBank/DDBJ whole genome shotgun (WGS) entry which is preliminary data.</text>
</comment>
<dbReference type="PROSITE" id="PS50109">
    <property type="entry name" value="HIS_KIN"/>
    <property type="match status" value="1"/>
</dbReference>
<dbReference type="Pfam" id="PF02518">
    <property type="entry name" value="HATPase_c"/>
    <property type="match status" value="1"/>
</dbReference>